<dbReference type="EMBL" id="VKLS01000055">
    <property type="protein sequence ID" value="TSB42848.1"/>
    <property type="molecule type" value="Genomic_DNA"/>
</dbReference>
<dbReference type="RefSeq" id="WP_143942528.1">
    <property type="nucleotide sequence ID" value="NZ_VKLS01000055.1"/>
</dbReference>
<keyword evidence="2" id="KW-0378">Hydrolase</keyword>
<sequence length="190" mass="20938">MAYEPTATDQQTLLDFFLGMDTPHGFRAEFIEGEIVVSPPTDGDHEDYLSTLVRQLIRSSATEMDVSGNKGLVLPSGGRCTRNHVIPDATVAPRRLRRFRGAEPWMPPDGIALVAEVTSTKPSGDRIAERHCYARGALPLYLLVDRETSTVTLFSEPEGDDYRESHSVAFGKPLPLPAPFSFTLETGDFL</sequence>
<dbReference type="InterPro" id="IPR012296">
    <property type="entry name" value="Nuclease_put_TT1808"/>
</dbReference>
<gene>
    <name evidence="2" type="ORF">FNZ23_07705</name>
</gene>
<name>A0A553ZMZ3_9ACTN</name>
<dbReference type="Pfam" id="PF05685">
    <property type="entry name" value="Uma2"/>
    <property type="match status" value="1"/>
</dbReference>
<keyword evidence="3" id="KW-1185">Reference proteome</keyword>
<proteinExistence type="predicted"/>
<evidence type="ECO:0000313" key="3">
    <source>
        <dbReference type="Proteomes" id="UP000320888"/>
    </source>
</evidence>
<reference evidence="2 3" key="1">
    <citation type="submission" date="2019-07" db="EMBL/GenBank/DDBJ databases">
        <title>Draft genome for Streptomyces benahoarensis MZ03-48.</title>
        <authorList>
            <person name="Gonzalez-Pimentel J.L."/>
        </authorList>
    </citation>
    <scope>NUCLEOTIDE SEQUENCE [LARGE SCALE GENOMIC DNA]</scope>
    <source>
        <strain evidence="2 3">MZ03-48</strain>
    </source>
</reference>
<dbReference type="InterPro" id="IPR008538">
    <property type="entry name" value="Uma2"/>
</dbReference>
<protein>
    <submittedName>
        <fullName evidence="2">Uma2 family endonuclease</fullName>
    </submittedName>
</protein>
<dbReference type="PANTHER" id="PTHR35400">
    <property type="entry name" value="SLR1083 PROTEIN"/>
    <property type="match status" value="1"/>
</dbReference>
<dbReference type="OrthoDB" id="4537149at2"/>
<evidence type="ECO:0000313" key="2">
    <source>
        <dbReference type="EMBL" id="TSB42848.1"/>
    </source>
</evidence>
<feature type="domain" description="Putative restriction endonuclease" evidence="1">
    <location>
        <begin position="17"/>
        <end position="183"/>
    </location>
</feature>
<dbReference type="Gene3D" id="3.90.1570.10">
    <property type="entry name" value="tt1808, chain A"/>
    <property type="match status" value="1"/>
</dbReference>
<keyword evidence="2" id="KW-0255">Endonuclease</keyword>
<dbReference type="CDD" id="cd06260">
    <property type="entry name" value="DUF820-like"/>
    <property type="match status" value="1"/>
</dbReference>
<accession>A0A553ZMZ3</accession>
<comment type="caution">
    <text evidence="2">The sequence shown here is derived from an EMBL/GenBank/DDBJ whole genome shotgun (WGS) entry which is preliminary data.</text>
</comment>
<dbReference type="Proteomes" id="UP000320888">
    <property type="component" value="Unassembled WGS sequence"/>
</dbReference>
<dbReference type="GO" id="GO:0004519">
    <property type="term" value="F:endonuclease activity"/>
    <property type="evidence" value="ECO:0007669"/>
    <property type="project" value="UniProtKB-KW"/>
</dbReference>
<dbReference type="PANTHER" id="PTHR35400:SF3">
    <property type="entry name" value="SLL1072 PROTEIN"/>
    <property type="match status" value="1"/>
</dbReference>
<dbReference type="SUPFAM" id="SSF52980">
    <property type="entry name" value="Restriction endonuclease-like"/>
    <property type="match status" value="1"/>
</dbReference>
<dbReference type="AlphaFoldDB" id="A0A553ZMZ3"/>
<organism evidence="2 3">
    <name type="scientific">Streptomyces benahoarensis</name>
    <dbReference type="NCBI Taxonomy" id="2595054"/>
    <lineage>
        <taxon>Bacteria</taxon>
        <taxon>Bacillati</taxon>
        <taxon>Actinomycetota</taxon>
        <taxon>Actinomycetes</taxon>
        <taxon>Kitasatosporales</taxon>
        <taxon>Streptomycetaceae</taxon>
        <taxon>Streptomyces</taxon>
    </lineage>
</organism>
<dbReference type="InterPro" id="IPR011335">
    <property type="entry name" value="Restrct_endonuc-II-like"/>
</dbReference>
<keyword evidence="2" id="KW-0540">Nuclease</keyword>
<evidence type="ECO:0000259" key="1">
    <source>
        <dbReference type="Pfam" id="PF05685"/>
    </source>
</evidence>